<evidence type="ECO:0000313" key="2">
    <source>
        <dbReference type="Proteomes" id="UP001341281"/>
    </source>
</evidence>
<evidence type="ECO:0000313" key="1">
    <source>
        <dbReference type="EMBL" id="WVZ82631.1"/>
    </source>
</evidence>
<organism evidence="1 2">
    <name type="scientific">Paspalum notatum var. saurae</name>
    <dbReference type="NCBI Taxonomy" id="547442"/>
    <lineage>
        <taxon>Eukaryota</taxon>
        <taxon>Viridiplantae</taxon>
        <taxon>Streptophyta</taxon>
        <taxon>Embryophyta</taxon>
        <taxon>Tracheophyta</taxon>
        <taxon>Spermatophyta</taxon>
        <taxon>Magnoliopsida</taxon>
        <taxon>Liliopsida</taxon>
        <taxon>Poales</taxon>
        <taxon>Poaceae</taxon>
        <taxon>PACMAD clade</taxon>
        <taxon>Panicoideae</taxon>
        <taxon>Andropogonodae</taxon>
        <taxon>Paspaleae</taxon>
        <taxon>Paspalinae</taxon>
        <taxon>Paspalum</taxon>
    </lineage>
</organism>
<dbReference type="AlphaFoldDB" id="A0AAQ3X2P9"/>
<protein>
    <submittedName>
        <fullName evidence="1">Uncharacterized protein</fullName>
    </submittedName>
</protein>
<sequence>MEAELAALDTAYVEAHWLRELLMDLPVVEKPIPAILMNCDNRSRLPNDKENAKSSRHVRRRVKCCREDETLRSDKCDLYSRREKLADPFTKGLSRNVIDIASKEMGLRPI</sequence>
<accession>A0AAQ3X2P9</accession>
<dbReference type="EMBL" id="CP144750">
    <property type="protein sequence ID" value="WVZ82631.1"/>
    <property type="molecule type" value="Genomic_DNA"/>
</dbReference>
<keyword evidence="2" id="KW-1185">Reference proteome</keyword>
<name>A0AAQ3X2P9_PASNO</name>
<reference evidence="1 2" key="1">
    <citation type="submission" date="2024-02" db="EMBL/GenBank/DDBJ databases">
        <title>High-quality chromosome-scale genome assembly of Pensacola bahiagrass (Paspalum notatum Flugge var. saurae).</title>
        <authorList>
            <person name="Vega J.M."/>
            <person name="Podio M."/>
            <person name="Orjuela J."/>
            <person name="Siena L.A."/>
            <person name="Pessino S.C."/>
            <person name="Combes M.C."/>
            <person name="Mariac C."/>
            <person name="Albertini E."/>
            <person name="Pupilli F."/>
            <person name="Ortiz J.P.A."/>
            <person name="Leblanc O."/>
        </authorList>
    </citation>
    <scope>NUCLEOTIDE SEQUENCE [LARGE SCALE GENOMIC DNA]</scope>
    <source>
        <strain evidence="1">R1</strain>
        <tissue evidence="1">Leaf</tissue>
    </source>
</reference>
<proteinExistence type="predicted"/>
<dbReference type="Proteomes" id="UP001341281">
    <property type="component" value="Chromosome 06"/>
</dbReference>
<gene>
    <name evidence="1" type="ORF">U9M48_029877</name>
</gene>